<proteinExistence type="predicted"/>
<keyword evidence="1" id="KW-0472">Membrane</keyword>
<gene>
    <name evidence="2" type="ORF">C7402_13814</name>
</gene>
<dbReference type="Proteomes" id="UP000245712">
    <property type="component" value="Unassembled WGS sequence"/>
</dbReference>
<dbReference type="EMBL" id="QEOB01000038">
    <property type="protein sequence ID" value="PVX68681.1"/>
    <property type="molecule type" value="Genomic_DNA"/>
</dbReference>
<evidence type="ECO:0000313" key="3">
    <source>
        <dbReference type="Proteomes" id="UP000245712"/>
    </source>
</evidence>
<organism evidence="2 3">
    <name type="scientific">Paraburkholderia unamae</name>
    <dbReference type="NCBI Taxonomy" id="219649"/>
    <lineage>
        <taxon>Bacteria</taxon>
        <taxon>Pseudomonadati</taxon>
        <taxon>Pseudomonadota</taxon>
        <taxon>Betaproteobacteria</taxon>
        <taxon>Burkholderiales</taxon>
        <taxon>Burkholderiaceae</taxon>
        <taxon>Paraburkholderia</taxon>
    </lineage>
</organism>
<evidence type="ECO:0000256" key="1">
    <source>
        <dbReference type="SAM" id="Phobius"/>
    </source>
</evidence>
<feature type="transmembrane region" description="Helical" evidence="1">
    <location>
        <begin position="61"/>
        <end position="81"/>
    </location>
</feature>
<keyword evidence="1" id="KW-0812">Transmembrane</keyword>
<accession>A0ABX5K7G6</accession>
<evidence type="ECO:0000313" key="2">
    <source>
        <dbReference type="EMBL" id="PVX68681.1"/>
    </source>
</evidence>
<dbReference type="RefSeq" id="WP_112177724.1">
    <property type="nucleotide sequence ID" value="NZ_QEOB01000038.1"/>
</dbReference>
<name>A0ABX5K7G6_9BURK</name>
<protein>
    <recommendedName>
        <fullName evidence="4">Lipoprotein</fullName>
    </recommendedName>
</protein>
<keyword evidence="3" id="KW-1185">Reference proteome</keyword>
<reference evidence="2 3" key="1">
    <citation type="submission" date="2018-05" db="EMBL/GenBank/DDBJ databases">
        <title>Genomic Encyclopedia of Type Strains, Phase IV (KMG-V): Genome sequencing to study the core and pangenomes of soil and plant-associated prokaryotes.</title>
        <authorList>
            <person name="Whitman W."/>
        </authorList>
    </citation>
    <scope>NUCLEOTIDE SEQUENCE [LARGE SCALE GENOMIC DNA]</scope>
    <source>
        <strain evidence="2 3">SCZa-39</strain>
    </source>
</reference>
<sequence>MTYSIVLRALAVLLVLVCIGLMAFVACYTHTPPTSVPQAPAPRLTADSARAPRWPDATVRIGTLALLASFVVLTLACLRIAGA</sequence>
<keyword evidence="1" id="KW-1133">Transmembrane helix</keyword>
<evidence type="ECO:0008006" key="4">
    <source>
        <dbReference type="Google" id="ProtNLM"/>
    </source>
</evidence>
<comment type="caution">
    <text evidence="2">The sequence shown here is derived from an EMBL/GenBank/DDBJ whole genome shotgun (WGS) entry which is preliminary data.</text>
</comment>